<reference evidence="3" key="1">
    <citation type="submission" date="2025-08" db="UniProtKB">
        <authorList>
            <consortium name="RefSeq"/>
        </authorList>
    </citation>
    <scope>IDENTIFICATION</scope>
    <source>
        <tissue evidence="3">Whole sample</tissue>
    </source>
</reference>
<accession>A0A8B8CQU7</accession>
<dbReference type="Proteomes" id="UP000694844">
    <property type="component" value="Chromosome 2"/>
</dbReference>
<evidence type="ECO:0000313" key="3">
    <source>
        <dbReference type="RefSeq" id="XP_022316796.1"/>
    </source>
</evidence>
<feature type="domain" description="DUF4371" evidence="1">
    <location>
        <begin position="34"/>
        <end position="208"/>
    </location>
</feature>
<dbReference type="Pfam" id="PF14291">
    <property type="entry name" value="DUF4371"/>
    <property type="match status" value="1"/>
</dbReference>
<keyword evidence="2" id="KW-1185">Reference proteome</keyword>
<dbReference type="OrthoDB" id="10059235at2759"/>
<dbReference type="GeneID" id="111120367"/>
<dbReference type="PANTHER" id="PTHR45749:SF21">
    <property type="entry name" value="DUF4371 DOMAIN-CONTAINING PROTEIN"/>
    <property type="match status" value="1"/>
</dbReference>
<dbReference type="KEGG" id="cvn:111120367"/>
<dbReference type="RefSeq" id="XP_022316796.1">
    <property type="nucleotide sequence ID" value="XM_022461088.1"/>
</dbReference>
<dbReference type="InterPro" id="IPR025398">
    <property type="entry name" value="DUF4371"/>
</dbReference>
<protein>
    <submittedName>
        <fullName evidence="3">Zinc finger MYM-type protein 1-like</fullName>
    </submittedName>
</protein>
<organism evidence="2 3">
    <name type="scientific">Crassostrea virginica</name>
    <name type="common">Eastern oyster</name>
    <dbReference type="NCBI Taxonomy" id="6565"/>
    <lineage>
        <taxon>Eukaryota</taxon>
        <taxon>Metazoa</taxon>
        <taxon>Spiralia</taxon>
        <taxon>Lophotrochozoa</taxon>
        <taxon>Mollusca</taxon>
        <taxon>Bivalvia</taxon>
        <taxon>Autobranchia</taxon>
        <taxon>Pteriomorphia</taxon>
        <taxon>Ostreida</taxon>
        <taxon>Ostreoidea</taxon>
        <taxon>Ostreidae</taxon>
        <taxon>Crassostrea</taxon>
    </lineage>
</organism>
<evidence type="ECO:0000259" key="1">
    <source>
        <dbReference type="Pfam" id="PF14291"/>
    </source>
</evidence>
<name>A0A8B8CQU7_CRAVI</name>
<dbReference type="PANTHER" id="PTHR45749">
    <property type="match status" value="1"/>
</dbReference>
<proteinExistence type="predicted"/>
<dbReference type="AlphaFoldDB" id="A0A8B8CQU7"/>
<sequence>MTISLMKKWRPLSAIVHLSTLLINRFEWEVGQTSFISTGFSNWKDATSKFRKHQDSDCHKEAVERSVKLPRETKDIGEVLSAAHTEEKAFNRQQLLTILRNIRVLARQGLPIRGHDNEQSKLSTNCESDPSILKWLKKKQDKFISADTQNEILQVMALRILRDVAAYIREDGYFSIMLDETTDQFNREQVVIVLRHVVSELNVHEKFI</sequence>
<gene>
    <name evidence="3" type="primary">LOC111120367</name>
</gene>
<evidence type="ECO:0000313" key="2">
    <source>
        <dbReference type="Proteomes" id="UP000694844"/>
    </source>
</evidence>